<keyword evidence="6" id="KW-0067">ATP-binding</keyword>
<evidence type="ECO:0000256" key="5">
    <source>
        <dbReference type="ARBA" id="ARBA00022741"/>
    </source>
</evidence>
<comment type="pathway">
    <text evidence="1">Purine metabolism; IMP biosynthesis via de novo pathway; 5-amino-1-(5-phospho-D-ribosyl)imidazole from N(2)-formyl-N(1)-(5-phospho-D-ribosyl)glycinamide: step 2/2.</text>
</comment>
<sequence length="188" mass="20769">MRPDEIQNGDAIIVIESSGVHANGLTLARAIADKLPDGYLTKLPDGRTYGETLLDPTLIYVRAIEACFGAGVRLHYGVNVTGHGWRKFMRAPQPHAYVIERLPTQLPIFDFLQEHSGIDDEQAYDTFNMGAGFALYLPREDAEDAISVIKNLGFRAFNAGHVEAAQQKSVAILPKNIEYGEETLAIRQ</sequence>
<name>A0A1F4PMG8_UNCK3</name>
<dbReference type="Gene3D" id="3.90.650.10">
    <property type="entry name" value="PurM-like C-terminal domain"/>
    <property type="match status" value="1"/>
</dbReference>
<dbReference type="InterPro" id="IPR010918">
    <property type="entry name" value="PurM-like_C_dom"/>
</dbReference>
<dbReference type="GO" id="GO:0004641">
    <property type="term" value="F:phosphoribosylformylglycinamidine cyclo-ligase activity"/>
    <property type="evidence" value="ECO:0007669"/>
    <property type="project" value="UniProtKB-EC"/>
</dbReference>
<evidence type="ECO:0000256" key="9">
    <source>
        <dbReference type="ARBA" id="ARBA00049057"/>
    </source>
</evidence>
<dbReference type="SUPFAM" id="SSF56042">
    <property type="entry name" value="PurM C-terminal domain-like"/>
    <property type="match status" value="1"/>
</dbReference>
<comment type="catalytic activity">
    <reaction evidence="9">
        <text>2-formamido-N(1)-(5-O-phospho-beta-D-ribosyl)acetamidine + ATP = 5-amino-1-(5-phospho-beta-D-ribosyl)imidazole + ADP + phosphate + H(+)</text>
        <dbReference type="Rhea" id="RHEA:23032"/>
        <dbReference type="ChEBI" id="CHEBI:15378"/>
        <dbReference type="ChEBI" id="CHEBI:30616"/>
        <dbReference type="ChEBI" id="CHEBI:43474"/>
        <dbReference type="ChEBI" id="CHEBI:137981"/>
        <dbReference type="ChEBI" id="CHEBI:147287"/>
        <dbReference type="ChEBI" id="CHEBI:456216"/>
        <dbReference type="EC" id="6.3.3.1"/>
    </reaction>
</comment>
<dbReference type="GO" id="GO:0005524">
    <property type="term" value="F:ATP binding"/>
    <property type="evidence" value="ECO:0007669"/>
    <property type="project" value="UniProtKB-KW"/>
</dbReference>
<dbReference type="GO" id="GO:0046084">
    <property type="term" value="P:adenine biosynthetic process"/>
    <property type="evidence" value="ECO:0007669"/>
    <property type="project" value="TreeGrafter"/>
</dbReference>
<reference evidence="11 12" key="1">
    <citation type="journal article" date="2016" name="Nat. Commun.">
        <title>Thousands of microbial genomes shed light on interconnected biogeochemical processes in an aquifer system.</title>
        <authorList>
            <person name="Anantharaman K."/>
            <person name="Brown C.T."/>
            <person name="Hug L.A."/>
            <person name="Sharon I."/>
            <person name="Castelle C.J."/>
            <person name="Probst A.J."/>
            <person name="Thomas B.C."/>
            <person name="Singh A."/>
            <person name="Wilkins M.J."/>
            <person name="Karaoz U."/>
            <person name="Brodie E.L."/>
            <person name="Williams K.H."/>
            <person name="Hubbard S.S."/>
            <person name="Banfield J.F."/>
        </authorList>
    </citation>
    <scope>NUCLEOTIDE SEQUENCE [LARGE SCALE GENOMIC DNA]</scope>
</reference>
<dbReference type="GO" id="GO:0006189">
    <property type="term" value="P:'de novo' IMP biosynthetic process"/>
    <property type="evidence" value="ECO:0007669"/>
    <property type="project" value="UniProtKB-UniPathway"/>
</dbReference>
<protein>
    <recommendedName>
        <fullName evidence="3">phosphoribosylformylglycinamidine cyclo-ligase</fullName>
        <ecNumber evidence="3">6.3.3.1</ecNumber>
    </recommendedName>
    <alternativeName>
        <fullName evidence="8">AIR synthase</fullName>
    </alternativeName>
    <alternativeName>
        <fullName evidence="7">Phosphoribosyl-aminoimidazole synthetase</fullName>
    </alternativeName>
</protein>
<evidence type="ECO:0000313" key="11">
    <source>
        <dbReference type="EMBL" id="OGB84867.1"/>
    </source>
</evidence>
<organism evidence="11 12">
    <name type="scientific">candidate division Kazan bacterium RIFCSPLOWO2_01_FULL_48_13</name>
    <dbReference type="NCBI Taxonomy" id="1798539"/>
    <lineage>
        <taxon>Bacteria</taxon>
        <taxon>Bacteria division Kazan-3B-28</taxon>
    </lineage>
</organism>
<keyword evidence="5" id="KW-0547">Nucleotide-binding</keyword>
<evidence type="ECO:0000256" key="6">
    <source>
        <dbReference type="ARBA" id="ARBA00022840"/>
    </source>
</evidence>
<comment type="caution">
    <text evidence="11">The sequence shown here is derived from an EMBL/GenBank/DDBJ whole genome shotgun (WGS) entry which is preliminary data.</text>
</comment>
<evidence type="ECO:0000259" key="10">
    <source>
        <dbReference type="Pfam" id="PF02769"/>
    </source>
</evidence>
<dbReference type="EC" id="6.3.3.1" evidence="3"/>
<dbReference type="GO" id="GO:0004637">
    <property type="term" value="F:phosphoribosylamine-glycine ligase activity"/>
    <property type="evidence" value="ECO:0007669"/>
    <property type="project" value="TreeGrafter"/>
</dbReference>
<evidence type="ECO:0000313" key="12">
    <source>
        <dbReference type="Proteomes" id="UP000179010"/>
    </source>
</evidence>
<dbReference type="InterPro" id="IPR036676">
    <property type="entry name" value="PurM-like_C_sf"/>
</dbReference>
<comment type="similarity">
    <text evidence="2">Belongs to the AIR synthase family.</text>
</comment>
<keyword evidence="4" id="KW-0436">Ligase</keyword>
<accession>A0A1F4PMG8</accession>
<dbReference type="AlphaFoldDB" id="A0A1F4PMG8"/>
<evidence type="ECO:0000256" key="1">
    <source>
        <dbReference type="ARBA" id="ARBA00004686"/>
    </source>
</evidence>
<proteinExistence type="inferred from homology"/>
<dbReference type="PANTHER" id="PTHR10520">
    <property type="entry name" value="TRIFUNCTIONAL PURINE BIOSYNTHETIC PROTEIN ADENOSINE-3-RELATED"/>
    <property type="match status" value="1"/>
</dbReference>
<dbReference type="STRING" id="1798539.A2994_01635"/>
<dbReference type="UniPathway" id="UPA00074">
    <property type="reaction ID" value="UER00129"/>
</dbReference>
<gene>
    <name evidence="11" type="ORF">A2994_01635</name>
</gene>
<dbReference type="PANTHER" id="PTHR10520:SF12">
    <property type="entry name" value="TRIFUNCTIONAL PURINE BIOSYNTHETIC PROTEIN ADENOSINE-3"/>
    <property type="match status" value="1"/>
</dbReference>
<dbReference type="InterPro" id="IPR004733">
    <property type="entry name" value="PurM_cligase"/>
</dbReference>
<evidence type="ECO:0000256" key="4">
    <source>
        <dbReference type="ARBA" id="ARBA00022598"/>
    </source>
</evidence>
<dbReference type="Pfam" id="PF02769">
    <property type="entry name" value="AIRS_C"/>
    <property type="match status" value="1"/>
</dbReference>
<dbReference type="Proteomes" id="UP000179010">
    <property type="component" value="Unassembled WGS sequence"/>
</dbReference>
<evidence type="ECO:0000256" key="2">
    <source>
        <dbReference type="ARBA" id="ARBA00010280"/>
    </source>
</evidence>
<dbReference type="GO" id="GO:0005829">
    <property type="term" value="C:cytosol"/>
    <property type="evidence" value="ECO:0007669"/>
    <property type="project" value="TreeGrafter"/>
</dbReference>
<evidence type="ECO:0000256" key="8">
    <source>
        <dbReference type="ARBA" id="ARBA00032931"/>
    </source>
</evidence>
<evidence type="ECO:0000256" key="3">
    <source>
        <dbReference type="ARBA" id="ARBA00013047"/>
    </source>
</evidence>
<feature type="domain" description="PurM-like C-terminal" evidence="10">
    <location>
        <begin position="8"/>
        <end position="170"/>
    </location>
</feature>
<evidence type="ECO:0000256" key="7">
    <source>
        <dbReference type="ARBA" id="ARBA00031908"/>
    </source>
</evidence>
<dbReference type="EMBL" id="METE01000020">
    <property type="protein sequence ID" value="OGB84867.1"/>
    <property type="molecule type" value="Genomic_DNA"/>
</dbReference>